<keyword evidence="6" id="KW-0472">Membrane</keyword>
<evidence type="ECO:0000313" key="7">
    <source>
        <dbReference type="EMBL" id="SHO63573.1"/>
    </source>
</evidence>
<dbReference type="PANTHER" id="PTHR30563">
    <property type="entry name" value="DNA RECOMBINATION PROTEIN RMUC"/>
    <property type="match status" value="1"/>
</dbReference>
<dbReference type="STRING" id="1123029.SAMN02745172_01439"/>
<name>A0A1M7ZFC3_9HYPH</name>
<keyword evidence="8" id="KW-1185">Reference proteome</keyword>
<evidence type="ECO:0000256" key="5">
    <source>
        <dbReference type="ARBA" id="ARBA00023172"/>
    </source>
</evidence>
<keyword evidence="4" id="KW-0175">Coiled coil</keyword>
<comment type="similarity">
    <text evidence="2">Belongs to the RmuC family.</text>
</comment>
<comment type="function">
    <text evidence="1">Involved in DNA recombination.</text>
</comment>
<evidence type="ECO:0000256" key="6">
    <source>
        <dbReference type="SAM" id="Phobius"/>
    </source>
</evidence>
<evidence type="ECO:0000256" key="2">
    <source>
        <dbReference type="ARBA" id="ARBA00009840"/>
    </source>
</evidence>
<dbReference type="OrthoDB" id="370725at2"/>
<organism evidence="7 8">
    <name type="scientific">Pseudoxanthobacter soli DSM 19599</name>
    <dbReference type="NCBI Taxonomy" id="1123029"/>
    <lineage>
        <taxon>Bacteria</taxon>
        <taxon>Pseudomonadati</taxon>
        <taxon>Pseudomonadota</taxon>
        <taxon>Alphaproteobacteria</taxon>
        <taxon>Hyphomicrobiales</taxon>
        <taxon>Segnochrobactraceae</taxon>
        <taxon>Pseudoxanthobacter</taxon>
    </lineage>
</organism>
<protein>
    <recommendedName>
        <fullName evidence="3">DNA recombination protein RmuC homolog</fullName>
    </recommendedName>
</protein>
<proteinExistence type="inferred from homology"/>
<reference evidence="7 8" key="1">
    <citation type="submission" date="2016-12" db="EMBL/GenBank/DDBJ databases">
        <authorList>
            <person name="Song W.-J."/>
            <person name="Kurnit D.M."/>
        </authorList>
    </citation>
    <scope>NUCLEOTIDE SEQUENCE [LARGE SCALE GENOMIC DNA]</scope>
    <source>
        <strain evidence="7 8">DSM 19599</strain>
    </source>
</reference>
<dbReference type="PANTHER" id="PTHR30563:SF0">
    <property type="entry name" value="DNA RECOMBINATION PROTEIN RMUC"/>
    <property type="match status" value="1"/>
</dbReference>
<dbReference type="RefSeq" id="WP_073626924.1">
    <property type="nucleotide sequence ID" value="NZ_FRXO01000002.1"/>
</dbReference>
<keyword evidence="6" id="KW-1133">Transmembrane helix</keyword>
<dbReference type="AlphaFoldDB" id="A0A1M7ZFC3"/>
<evidence type="ECO:0000313" key="8">
    <source>
        <dbReference type="Proteomes" id="UP000186406"/>
    </source>
</evidence>
<keyword evidence="6" id="KW-0812">Transmembrane</keyword>
<dbReference type="Pfam" id="PF02646">
    <property type="entry name" value="RmuC"/>
    <property type="match status" value="1"/>
</dbReference>
<dbReference type="Proteomes" id="UP000186406">
    <property type="component" value="Unassembled WGS sequence"/>
</dbReference>
<evidence type="ECO:0000256" key="4">
    <source>
        <dbReference type="ARBA" id="ARBA00023054"/>
    </source>
</evidence>
<keyword evidence="5" id="KW-0233">DNA recombination</keyword>
<accession>A0A1M7ZFC3</accession>
<dbReference type="GO" id="GO:0006310">
    <property type="term" value="P:DNA recombination"/>
    <property type="evidence" value="ECO:0007669"/>
    <property type="project" value="UniProtKB-KW"/>
</dbReference>
<evidence type="ECO:0000256" key="3">
    <source>
        <dbReference type="ARBA" id="ARBA00021840"/>
    </source>
</evidence>
<dbReference type="InterPro" id="IPR003798">
    <property type="entry name" value="DNA_recombination_RmuC"/>
</dbReference>
<evidence type="ECO:0000256" key="1">
    <source>
        <dbReference type="ARBA" id="ARBA00003416"/>
    </source>
</evidence>
<feature type="transmembrane region" description="Helical" evidence="6">
    <location>
        <begin position="20"/>
        <end position="39"/>
    </location>
</feature>
<dbReference type="EMBL" id="FRXO01000002">
    <property type="protein sequence ID" value="SHO63573.1"/>
    <property type="molecule type" value="Genomic_DNA"/>
</dbReference>
<gene>
    <name evidence="7" type="ORF">SAMN02745172_01439</name>
</gene>
<sequence length="388" mass="42014">MTWADAVPVALGIGGRVFSGPVVLVGAVLALGLAFFAGYRLGRRAGFVGDDAGALDRRLAEIGRAQSETAGRLATMAEIFGSRQADLARALTERLDGLGHRIGQSMTESTRATHENLRRLAERLAVIDRADRTIGELTGHVVALERIFSDKQARGAFGQGRMEAIVRDALPEGAYAFQATLSNGTRPDCVIRLPNGQPALAIDAKFPLEAWNRVRAAETAEAVKLAEAQFRRDVGKHVDDIRARYLLPGETQDTALMFVPSEALFADLHERFGDVVDRALSGRVVVVSPSLLMLSIQVVQSLLRDERMREQAHIVQAEVRRLIEDVGRLADRTAALERHFAQAVQDVDQIAISADKIARRGARIESLELGTAAPGVGEEPAPRRGARG</sequence>